<dbReference type="GO" id="GO:0016887">
    <property type="term" value="F:ATP hydrolysis activity"/>
    <property type="evidence" value="ECO:0007669"/>
    <property type="project" value="InterPro"/>
</dbReference>
<name>A0A1W6N3S9_9PROT</name>
<dbReference type="GO" id="GO:0005524">
    <property type="term" value="F:ATP binding"/>
    <property type="evidence" value="ECO:0007669"/>
    <property type="project" value="UniProtKB-KW"/>
</dbReference>
<comment type="function">
    <text evidence="7">Part of an ABC transporter complex. Transmembrane domains (TMD) form a pore in the inner membrane and the ATP-binding domain (NBD) is responsible for energy generation.</text>
</comment>
<dbReference type="RefSeq" id="WP_085785054.1">
    <property type="nucleotide sequence ID" value="NZ_CP008743.1"/>
</dbReference>
<dbReference type="SMART" id="SM00382">
    <property type="entry name" value="AAA"/>
    <property type="match status" value="1"/>
</dbReference>
<dbReference type="InterPro" id="IPR003593">
    <property type="entry name" value="AAA+_ATPase"/>
</dbReference>
<dbReference type="InterPro" id="IPR003439">
    <property type="entry name" value="ABC_transporter-like_ATP-bd"/>
</dbReference>
<evidence type="ECO:0000256" key="7">
    <source>
        <dbReference type="ARBA" id="ARBA00024725"/>
    </source>
</evidence>
<evidence type="ECO:0000313" key="13">
    <source>
        <dbReference type="Proteomes" id="UP000237351"/>
    </source>
</evidence>
<evidence type="ECO:0000256" key="8">
    <source>
        <dbReference type="SAM" id="Coils"/>
    </source>
</evidence>
<accession>A0A1W6N3S9</accession>
<dbReference type="PANTHER" id="PTHR43394:SF1">
    <property type="entry name" value="ATP-BINDING CASSETTE SUB-FAMILY B MEMBER 10, MITOCHONDRIAL"/>
    <property type="match status" value="1"/>
</dbReference>
<dbReference type="SUPFAM" id="SSF52540">
    <property type="entry name" value="P-loop containing nucleoside triphosphate hydrolases"/>
    <property type="match status" value="1"/>
</dbReference>
<dbReference type="InterPro" id="IPR036640">
    <property type="entry name" value="ABC1_TM_sf"/>
</dbReference>
<evidence type="ECO:0000256" key="2">
    <source>
        <dbReference type="ARBA" id="ARBA00022692"/>
    </source>
</evidence>
<evidence type="ECO:0000256" key="6">
    <source>
        <dbReference type="ARBA" id="ARBA00023136"/>
    </source>
</evidence>
<feature type="coiled-coil region" evidence="8">
    <location>
        <begin position="304"/>
        <end position="331"/>
    </location>
</feature>
<dbReference type="STRING" id="1414854.GQ61_03265"/>
<reference evidence="12 13" key="1">
    <citation type="submission" date="2014-06" db="EMBL/GenBank/DDBJ databases">
        <title>The genome of the endonuclear symbiont Nucleicultrix amoebiphila.</title>
        <authorList>
            <person name="Schulz F."/>
            <person name="Horn M."/>
        </authorList>
    </citation>
    <scope>NUCLEOTIDE SEQUENCE [LARGE SCALE GENOMIC DNA]</scope>
    <source>
        <strain evidence="12 13">FS5</strain>
    </source>
</reference>
<dbReference type="InterPro" id="IPR039421">
    <property type="entry name" value="Type_1_exporter"/>
</dbReference>
<evidence type="ECO:0000259" key="11">
    <source>
        <dbReference type="PROSITE" id="PS50929"/>
    </source>
</evidence>
<dbReference type="FunFam" id="3.40.50.300:FF:000218">
    <property type="entry name" value="Multidrug ABC transporter ATP-binding protein"/>
    <property type="match status" value="1"/>
</dbReference>
<feature type="domain" description="ABC transporter" evidence="10">
    <location>
        <begin position="350"/>
        <end position="584"/>
    </location>
</feature>
<dbReference type="Gene3D" id="3.40.50.300">
    <property type="entry name" value="P-loop containing nucleotide triphosphate hydrolases"/>
    <property type="match status" value="1"/>
</dbReference>
<evidence type="ECO:0000256" key="1">
    <source>
        <dbReference type="ARBA" id="ARBA00004651"/>
    </source>
</evidence>
<evidence type="ECO:0000256" key="9">
    <source>
        <dbReference type="SAM" id="Phobius"/>
    </source>
</evidence>
<dbReference type="Pfam" id="PF00005">
    <property type="entry name" value="ABC_tran"/>
    <property type="match status" value="1"/>
</dbReference>
<gene>
    <name evidence="12" type="ORF">GQ61_03265</name>
</gene>
<dbReference type="InterPro" id="IPR011527">
    <property type="entry name" value="ABC1_TM_dom"/>
</dbReference>
<keyword evidence="3" id="KW-0547">Nucleotide-binding</keyword>
<feature type="transmembrane region" description="Helical" evidence="9">
    <location>
        <begin position="171"/>
        <end position="189"/>
    </location>
</feature>
<dbReference type="InterPro" id="IPR017871">
    <property type="entry name" value="ABC_transporter-like_CS"/>
</dbReference>
<dbReference type="PROSITE" id="PS00211">
    <property type="entry name" value="ABC_TRANSPORTER_1"/>
    <property type="match status" value="1"/>
</dbReference>
<dbReference type="PROSITE" id="PS50929">
    <property type="entry name" value="ABC_TM1F"/>
    <property type="match status" value="1"/>
</dbReference>
<evidence type="ECO:0000256" key="5">
    <source>
        <dbReference type="ARBA" id="ARBA00022989"/>
    </source>
</evidence>
<keyword evidence="8" id="KW-0175">Coiled coil</keyword>
<keyword evidence="4" id="KW-0067">ATP-binding</keyword>
<feature type="domain" description="ABC transmembrane type-1" evidence="11">
    <location>
        <begin position="34"/>
        <end position="316"/>
    </location>
</feature>
<dbReference type="GO" id="GO:0005886">
    <property type="term" value="C:plasma membrane"/>
    <property type="evidence" value="ECO:0007669"/>
    <property type="project" value="UniProtKB-SubCell"/>
</dbReference>
<dbReference type="Pfam" id="PF00664">
    <property type="entry name" value="ABC_membrane"/>
    <property type="match status" value="1"/>
</dbReference>
<dbReference type="InterPro" id="IPR027417">
    <property type="entry name" value="P-loop_NTPase"/>
</dbReference>
<dbReference type="KEGG" id="naf:GQ61_03265"/>
<dbReference type="PANTHER" id="PTHR43394">
    <property type="entry name" value="ATP-DEPENDENT PERMEASE MDL1, MITOCHONDRIAL"/>
    <property type="match status" value="1"/>
</dbReference>
<dbReference type="Proteomes" id="UP000237351">
    <property type="component" value="Chromosome"/>
</dbReference>
<feature type="transmembrane region" description="Helical" evidence="9">
    <location>
        <begin position="29"/>
        <end position="49"/>
    </location>
</feature>
<keyword evidence="6 9" id="KW-0472">Membrane</keyword>
<sequence>MKTESSSPTQSFFTSTLIKRLIQNYARPYFGHLILAAVTMIIVALASVAPAKLIEPIINDIFVAKKATMLLPVTLMVVGVFLVKGIATYIESVLTGHVGQRIIADLQKDLFNHLILDDLEFFQNTTSGNLVSHFTNDVNKLNTAVTGTLTNLCKDGLTLIFFILLMFYQDWLLASIALFVLPIAIFPVIRIGKRMRKVSGNVQEEMAGFTSLLSQAFQGMRLIKSYGLEKIEANRVSHHVEQIFSRTLKATRMKSASHPLMEFLGGVAIGIVILYGGNEVIQGTQNPGAFFSFITALIMTYEPLKRLANLNANLQEQLASAERVFKLMDRRPGIVDIESAQDIKINKGKIDFENIDFAYKKRSDVLNNITLSIQAGKTTALVGPSGGGKSTLLNLIPRFYNVTRGQVKIDEQDVSKVTLKSLRSCIALVSQEIILFDDSVKANIAFGRPGASDEQIIDAAKAAAAHDFIMALPQGYDTQIGENGTSLSGGQRQRLSIARAMIKDAPILLLDEPTSALDTASEQKVQEALRTLMKGRTTLIIAHRLSTVKDADQIILIDQGIIKAIGTHSELLKTSKQYALLSQSQLSEKEVA</sequence>
<proteinExistence type="predicted"/>
<dbReference type="PROSITE" id="PS50893">
    <property type="entry name" value="ABC_TRANSPORTER_2"/>
    <property type="match status" value="1"/>
</dbReference>
<dbReference type="CDD" id="cd18552">
    <property type="entry name" value="ABC_6TM_MsbA_like"/>
    <property type="match status" value="1"/>
</dbReference>
<dbReference type="SUPFAM" id="SSF90123">
    <property type="entry name" value="ABC transporter transmembrane region"/>
    <property type="match status" value="1"/>
</dbReference>
<evidence type="ECO:0000256" key="4">
    <source>
        <dbReference type="ARBA" id="ARBA00022840"/>
    </source>
</evidence>
<comment type="subcellular location">
    <subcellularLocation>
        <location evidence="1">Cell membrane</location>
        <topology evidence="1">Multi-pass membrane protein</topology>
    </subcellularLocation>
</comment>
<keyword evidence="2 9" id="KW-0812">Transmembrane</keyword>
<organism evidence="12 13">
    <name type="scientific">Candidatus Nucleicultrix amoebiphila FS5</name>
    <dbReference type="NCBI Taxonomy" id="1414854"/>
    <lineage>
        <taxon>Bacteria</taxon>
        <taxon>Pseudomonadati</taxon>
        <taxon>Pseudomonadota</taxon>
        <taxon>Alphaproteobacteria</taxon>
        <taxon>Holosporales</taxon>
        <taxon>Candidatus Nucleicultricaceae</taxon>
        <taxon>Candidatus Nucleicultrix</taxon>
    </lineage>
</organism>
<dbReference type="EMBL" id="CP008743">
    <property type="protein sequence ID" value="ARN84504.1"/>
    <property type="molecule type" value="Genomic_DNA"/>
</dbReference>
<dbReference type="Gene3D" id="1.20.1560.10">
    <property type="entry name" value="ABC transporter type 1, transmembrane domain"/>
    <property type="match status" value="1"/>
</dbReference>
<evidence type="ECO:0000256" key="3">
    <source>
        <dbReference type="ARBA" id="ARBA00022741"/>
    </source>
</evidence>
<feature type="transmembrane region" description="Helical" evidence="9">
    <location>
        <begin position="70"/>
        <end position="90"/>
    </location>
</feature>
<feature type="transmembrane region" description="Helical" evidence="9">
    <location>
        <begin position="259"/>
        <end position="276"/>
    </location>
</feature>
<dbReference type="GO" id="GO:0015421">
    <property type="term" value="F:ABC-type oligopeptide transporter activity"/>
    <property type="evidence" value="ECO:0007669"/>
    <property type="project" value="TreeGrafter"/>
</dbReference>
<evidence type="ECO:0000259" key="10">
    <source>
        <dbReference type="PROSITE" id="PS50893"/>
    </source>
</evidence>
<protein>
    <submittedName>
        <fullName evidence="12">ABC transporter permease</fullName>
    </submittedName>
</protein>
<dbReference type="AlphaFoldDB" id="A0A1W6N3S9"/>
<keyword evidence="5 9" id="KW-1133">Transmembrane helix</keyword>
<evidence type="ECO:0000313" key="12">
    <source>
        <dbReference type="EMBL" id="ARN84504.1"/>
    </source>
</evidence>
<keyword evidence="13" id="KW-1185">Reference proteome</keyword>